<feature type="transmembrane region" description="Helical" evidence="1">
    <location>
        <begin position="5"/>
        <end position="20"/>
    </location>
</feature>
<proteinExistence type="predicted"/>
<evidence type="ECO:0000313" key="2">
    <source>
        <dbReference type="EMBL" id="KQB39320.1"/>
    </source>
</evidence>
<dbReference type="EMBL" id="JRLF01000012">
    <property type="protein sequence ID" value="KQB39320.1"/>
    <property type="molecule type" value="Genomic_DNA"/>
</dbReference>
<dbReference type="PATRIC" id="fig|362413.3.peg.974"/>
<accession>A0A0Q0W4N1</accession>
<protein>
    <submittedName>
        <fullName evidence="2">Uncharacterized protein</fullName>
    </submittedName>
</protein>
<comment type="caution">
    <text evidence="2">The sequence shown here is derived from an EMBL/GenBank/DDBJ whole genome shotgun (WGS) entry which is preliminary data.</text>
</comment>
<name>A0A0Q0W4N1_9FLAO</name>
<keyword evidence="1" id="KW-0812">Transmembrane</keyword>
<organism evidence="2 3">
    <name type="scientific">Flavobacterium aquidurense</name>
    <dbReference type="NCBI Taxonomy" id="362413"/>
    <lineage>
        <taxon>Bacteria</taxon>
        <taxon>Pseudomonadati</taxon>
        <taxon>Bacteroidota</taxon>
        <taxon>Flavobacteriia</taxon>
        <taxon>Flavobacteriales</taxon>
        <taxon>Flavobacteriaceae</taxon>
        <taxon>Flavobacterium</taxon>
    </lineage>
</organism>
<gene>
    <name evidence="2" type="ORF">RC62_1001</name>
</gene>
<evidence type="ECO:0000313" key="3">
    <source>
        <dbReference type="Proteomes" id="UP000050443"/>
    </source>
</evidence>
<dbReference type="Proteomes" id="UP000050443">
    <property type="component" value="Unassembled WGS sequence"/>
</dbReference>
<keyword evidence="1" id="KW-1133">Transmembrane helix</keyword>
<dbReference type="STRING" id="362413.RC62_1001"/>
<reference evidence="2 3" key="1">
    <citation type="submission" date="2014-09" db="EMBL/GenBank/DDBJ databases">
        <title>Genome sequence of Flavobacterium aquidurense RC62.</title>
        <authorList>
            <person name="Kim J.F."/>
            <person name="Kwak M.-J."/>
        </authorList>
    </citation>
    <scope>NUCLEOTIDE SEQUENCE [LARGE SCALE GENOMIC DNA]</scope>
    <source>
        <strain evidence="2 3">RC62</strain>
    </source>
</reference>
<keyword evidence="1" id="KW-0472">Membrane</keyword>
<sequence>MTVILIINIIANFTLLKLYLKRRERKSKNKINEIELIGKE</sequence>
<dbReference type="AlphaFoldDB" id="A0A0Q0W4N1"/>
<evidence type="ECO:0000256" key="1">
    <source>
        <dbReference type="SAM" id="Phobius"/>
    </source>
</evidence>